<dbReference type="PROSITE" id="PS50942">
    <property type="entry name" value="ENTH"/>
    <property type="match status" value="1"/>
</dbReference>
<protein>
    <recommendedName>
        <fullName evidence="2">ENTH domain-containing protein</fullName>
    </recommendedName>
</protein>
<dbReference type="Pfam" id="PF01417">
    <property type="entry name" value="ENTH"/>
    <property type="match status" value="1"/>
</dbReference>
<evidence type="ECO:0000259" key="2">
    <source>
        <dbReference type="PROSITE" id="PS50942"/>
    </source>
</evidence>
<sequence>MINMWKVRELTEKVTNMVMNYTEVEAKVREATNDEAWGPTGPQMQELAQSTFYYEQFPEVMGMLWKRMLQDNRTAWRRTYKSLLLLNYLVRNGSERVVTSAREHIYDLRTLENFKYIDEHGKDQGLNIRVKAKDLIDFIQDDNRLREERKKAKKNKDKYVGVSSDSMGFRSSSQSDWDNWGSSRRKQDESELGSRFEDSPNV</sequence>
<dbReference type="InterPro" id="IPR013809">
    <property type="entry name" value="ENTH"/>
</dbReference>
<dbReference type="PANTHER" id="PTHR12276">
    <property type="entry name" value="EPSIN/ENT-RELATED"/>
    <property type="match status" value="1"/>
</dbReference>
<dbReference type="GO" id="GO:0006897">
    <property type="term" value="P:endocytosis"/>
    <property type="evidence" value="ECO:0007669"/>
    <property type="project" value="TreeGrafter"/>
</dbReference>
<dbReference type="Proteomes" id="UP001445076">
    <property type="component" value="Unassembled WGS sequence"/>
</dbReference>
<feature type="domain" description="ENTH" evidence="2">
    <location>
        <begin position="16"/>
        <end position="149"/>
    </location>
</feature>
<evidence type="ECO:0000313" key="3">
    <source>
        <dbReference type="EMBL" id="KAK8747353.1"/>
    </source>
</evidence>
<organism evidence="3 4">
    <name type="scientific">Cherax quadricarinatus</name>
    <name type="common">Australian red claw crayfish</name>
    <dbReference type="NCBI Taxonomy" id="27406"/>
    <lineage>
        <taxon>Eukaryota</taxon>
        <taxon>Metazoa</taxon>
        <taxon>Ecdysozoa</taxon>
        <taxon>Arthropoda</taxon>
        <taxon>Crustacea</taxon>
        <taxon>Multicrustacea</taxon>
        <taxon>Malacostraca</taxon>
        <taxon>Eumalacostraca</taxon>
        <taxon>Eucarida</taxon>
        <taxon>Decapoda</taxon>
        <taxon>Pleocyemata</taxon>
        <taxon>Astacidea</taxon>
        <taxon>Parastacoidea</taxon>
        <taxon>Parastacidae</taxon>
        <taxon>Cherax</taxon>
    </lineage>
</organism>
<dbReference type="PANTHER" id="PTHR12276:SF45">
    <property type="entry name" value="CLATHRIN INTERACTOR 1"/>
    <property type="match status" value="1"/>
</dbReference>
<dbReference type="SMART" id="SM00273">
    <property type="entry name" value="ENTH"/>
    <property type="match status" value="1"/>
</dbReference>
<dbReference type="FunFam" id="1.25.40.90:FF:000006">
    <property type="entry name" value="Clathrin interactor 1"/>
    <property type="match status" value="1"/>
</dbReference>
<reference evidence="3 4" key="1">
    <citation type="journal article" date="2024" name="BMC Genomics">
        <title>Genome assembly of redclaw crayfish (Cherax quadricarinatus) provides insights into its immune adaptation and hypoxia tolerance.</title>
        <authorList>
            <person name="Liu Z."/>
            <person name="Zheng J."/>
            <person name="Li H."/>
            <person name="Fang K."/>
            <person name="Wang S."/>
            <person name="He J."/>
            <person name="Zhou D."/>
            <person name="Weng S."/>
            <person name="Chi M."/>
            <person name="Gu Z."/>
            <person name="He J."/>
            <person name="Li F."/>
            <person name="Wang M."/>
        </authorList>
    </citation>
    <scope>NUCLEOTIDE SEQUENCE [LARGE SCALE GENOMIC DNA]</scope>
    <source>
        <strain evidence="3">ZL_2023a</strain>
    </source>
</reference>
<comment type="caution">
    <text evidence="3">The sequence shown here is derived from an EMBL/GenBank/DDBJ whole genome shotgun (WGS) entry which is preliminary data.</text>
</comment>
<dbReference type="SUPFAM" id="SSF48464">
    <property type="entry name" value="ENTH/VHS domain"/>
    <property type="match status" value="1"/>
</dbReference>
<gene>
    <name evidence="3" type="ORF">OTU49_016771</name>
</gene>
<dbReference type="GO" id="GO:0005886">
    <property type="term" value="C:plasma membrane"/>
    <property type="evidence" value="ECO:0007669"/>
    <property type="project" value="TreeGrafter"/>
</dbReference>
<proteinExistence type="predicted"/>
<dbReference type="GO" id="GO:0030276">
    <property type="term" value="F:clathrin binding"/>
    <property type="evidence" value="ECO:0007669"/>
    <property type="project" value="TreeGrafter"/>
</dbReference>
<name>A0AAW0Y6Q4_CHEQU</name>
<feature type="non-terminal residue" evidence="3">
    <location>
        <position position="202"/>
    </location>
</feature>
<dbReference type="AlphaFoldDB" id="A0AAW0Y6Q4"/>
<dbReference type="GO" id="GO:0005768">
    <property type="term" value="C:endosome"/>
    <property type="evidence" value="ECO:0007669"/>
    <property type="project" value="TreeGrafter"/>
</dbReference>
<feature type="region of interest" description="Disordered" evidence="1">
    <location>
        <begin position="149"/>
        <end position="202"/>
    </location>
</feature>
<feature type="compositionally biased region" description="Basic and acidic residues" evidence="1">
    <location>
        <begin position="185"/>
        <end position="202"/>
    </location>
</feature>
<evidence type="ECO:0000313" key="4">
    <source>
        <dbReference type="Proteomes" id="UP001445076"/>
    </source>
</evidence>
<dbReference type="GO" id="GO:0005543">
    <property type="term" value="F:phospholipid binding"/>
    <property type="evidence" value="ECO:0007669"/>
    <property type="project" value="TreeGrafter"/>
</dbReference>
<feature type="compositionally biased region" description="Polar residues" evidence="1">
    <location>
        <begin position="163"/>
        <end position="182"/>
    </location>
</feature>
<accession>A0AAW0Y6Q4</accession>
<dbReference type="GO" id="GO:0030125">
    <property type="term" value="C:clathrin vesicle coat"/>
    <property type="evidence" value="ECO:0007669"/>
    <property type="project" value="TreeGrafter"/>
</dbReference>
<dbReference type="EMBL" id="JARKIK010000015">
    <property type="protein sequence ID" value="KAK8747353.1"/>
    <property type="molecule type" value="Genomic_DNA"/>
</dbReference>
<keyword evidence="4" id="KW-1185">Reference proteome</keyword>
<dbReference type="Gene3D" id="1.25.40.90">
    <property type="match status" value="1"/>
</dbReference>
<evidence type="ECO:0000256" key="1">
    <source>
        <dbReference type="SAM" id="MobiDB-lite"/>
    </source>
</evidence>
<dbReference type="CDD" id="cd16989">
    <property type="entry name" value="ENTH_EpsinR"/>
    <property type="match status" value="1"/>
</dbReference>
<dbReference type="InterPro" id="IPR008942">
    <property type="entry name" value="ENTH_VHS"/>
</dbReference>